<feature type="binding site" description="via carbamate group" evidence="1">
    <location>
        <position position="170"/>
    </location>
    <ligand>
        <name>Zn(2+)</name>
        <dbReference type="ChEBI" id="CHEBI:29105"/>
        <label>2</label>
    </ligand>
</feature>
<dbReference type="InterPro" id="IPR011059">
    <property type="entry name" value="Metal-dep_hydrolase_composite"/>
</dbReference>
<keyword evidence="1" id="KW-0479">Metal-binding</keyword>
<dbReference type="InterPro" id="IPR020043">
    <property type="entry name" value="Deacetylase_Atu3266-like"/>
</dbReference>
<dbReference type="PIRSF" id="PIRSF039004">
    <property type="entry name" value="ADE_EF_0837"/>
    <property type="match status" value="1"/>
</dbReference>
<dbReference type="Proteomes" id="UP000286997">
    <property type="component" value="Unassembled WGS sequence"/>
</dbReference>
<feature type="binding site" evidence="1">
    <location>
        <position position="71"/>
    </location>
    <ligand>
        <name>Zn(2+)</name>
        <dbReference type="ChEBI" id="CHEBI:29105"/>
        <label>1</label>
    </ligand>
</feature>
<feature type="binding site" evidence="1">
    <location>
        <position position="298"/>
    </location>
    <ligand>
        <name>Zn(2+)</name>
        <dbReference type="ChEBI" id="CHEBI:29105"/>
        <label>1</label>
    </ligand>
</feature>
<dbReference type="GO" id="GO:0019213">
    <property type="term" value="F:deacetylase activity"/>
    <property type="evidence" value="ECO:0007669"/>
    <property type="project" value="InterPro"/>
</dbReference>
<dbReference type="GO" id="GO:0046872">
    <property type="term" value="F:metal ion binding"/>
    <property type="evidence" value="ECO:0007669"/>
    <property type="project" value="UniProtKB-KW"/>
</dbReference>
<dbReference type="Gene3D" id="2.30.40.10">
    <property type="entry name" value="Urease, subunit C, domain 1"/>
    <property type="match status" value="1"/>
</dbReference>
<dbReference type="AlphaFoldDB" id="A0A3S2V409"/>
<feature type="domain" description="Amidohydrolase-related" evidence="3">
    <location>
        <begin position="333"/>
        <end position="384"/>
    </location>
</feature>
<reference evidence="4 5" key="1">
    <citation type="submission" date="2019-01" db="EMBL/GenBank/DDBJ databases">
        <authorList>
            <person name="Chen W.-M."/>
        </authorList>
    </citation>
    <scope>NUCLEOTIDE SEQUENCE [LARGE SCALE GENOMIC DNA]</scope>
    <source>
        <strain evidence="4 5">TER-1</strain>
    </source>
</reference>
<keyword evidence="5" id="KW-1185">Reference proteome</keyword>
<gene>
    <name evidence="4" type="ORF">EOE48_21370</name>
</gene>
<evidence type="ECO:0000256" key="2">
    <source>
        <dbReference type="PIRSR" id="PIRSR039004-2"/>
    </source>
</evidence>
<protein>
    <submittedName>
        <fullName evidence="4">Amidohydrolase/deacetylase family metallohydrolase</fullName>
    </submittedName>
</protein>
<dbReference type="SUPFAM" id="SSF51556">
    <property type="entry name" value="Metallo-dependent hydrolases"/>
    <property type="match status" value="1"/>
</dbReference>
<keyword evidence="4" id="KW-0378">Hydrolase</keyword>
<comment type="caution">
    <text evidence="4">The sequence shown here is derived from an EMBL/GenBank/DDBJ whole genome shotgun (WGS) entry which is preliminary data.</text>
</comment>
<dbReference type="PANTHER" id="PTHR42717">
    <property type="entry name" value="DIHYDROOROTASE-RELATED"/>
    <property type="match status" value="1"/>
</dbReference>
<feature type="binding site" evidence="1">
    <location>
        <position position="239"/>
    </location>
    <ligand>
        <name>Zn(2+)</name>
        <dbReference type="ChEBI" id="CHEBI:29105"/>
        <label>2</label>
    </ligand>
</feature>
<sequence>MDTAQPDPRRYDLLLRGGRVICPASGIDGLRDVALRDGRIAAVEETILHSAAAEVVDVSGKLVLPGLIDTHAHVYQYVTGRFGLNPDMVGVRSGVTTVIDQGGPSCMTLPGFRRFIAETAETRALAFLSAYLVGGLEGHFYPNLYSPDGVDVDATVKAAVENRDLVRGIKGHAEIGGFARWGIKVMEMAAEISRQADLPLYVHFGQLWGLPESGANGEDANTIMERVIPLLRPGDVLAHPFTRHPGGFINEEGVVHPIIRAAMDAGLRVDVGHGSHFSYRVARASLPAGVVPYTLGADMHGYNTEVPEAPRPAGTPDEHHDDENHPFLGQARFSLTQAMSSMMALGIPLEEVVPMVTSHPAEMLRMSDSLGALKVGRAADVSVLHDDRGRFLLRDNEDTRVVADRLLRPAFCLRAGRRFEADSPILPQAVAA</sequence>
<dbReference type="InterPro" id="IPR032466">
    <property type="entry name" value="Metal_Hydrolase"/>
</dbReference>
<dbReference type="GO" id="GO:0016810">
    <property type="term" value="F:hydrolase activity, acting on carbon-nitrogen (but not peptide) bonds"/>
    <property type="evidence" value="ECO:0007669"/>
    <property type="project" value="InterPro"/>
</dbReference>
<organism evidence="4 5">
    <name type="scientific">Methylobacterium oryzihabitans</name>
    <dbReference type="NCBI Taxonomy" id="2499852"/>
    <lineage>
        <taxon>Bacteria</taxon>
        <taxon>Pseudomonadati</taxon>
        <taxon>Pseudomonadota</taxon>
        <taxon>Alphaproteobacteria</taxon>
        <taxon>Hyphomicrobiales</taxon>
        <taxon>Methylobacteriaceae</taxon>
        <taxon>Methylobacterium</taxon>
    </lineage>
</organism>
<dbReference type="InterPro" id="IPR006680">
    <property type="entry name" value="Amidohydro-rel"/>
</dbReference>
<feature type="binding site" evidence="1">
    <location>
        <position position="203"/>
    </location>
    <ligand>
        <name>Zn(2+)</name>
        <dbReference type="ChEBI" id="CHEBI:29105"/>
        <label>2</label>
    </ligand>
</feature>
<evidence type="ECO:0000256" key="1">
    <source>
        <dbReference type="PIRSR" id="PIRSR039004-1"/>
    </source>
</evidence>
<evidence type="ECO:0000313" key="5">
    <source>
        <dbReference type="Proteomes" id="UP000286997"/>
    </source>
</evidence>
<dbReference type="SUPFAM" id="SSF51338">
    <property type="entry name" value="Composite domain of metallo-dependent hydrolases"/>
    <property type="match status" value="1"/>
</dbReference>
<evidence type="ECO:0000313" key="4">
    <source>
        <dbReference type="EMBL" id="RVU14974.1"/>
    </source>
</evidence>
<feature type="modified residue" description="N6-carboxylysine" evidence="2">
    <location>
        <position position="170"/>
    </location>
</feature>
<dbReference type="NCBIfam" id="NF006689">
    <property type="entry name" value="PRK09237.1"/>
    <property type="match status" value="1"/>
</dbReference>
<accession>A0A3S2V409</accession>
<feature type="binding site" description="via carbamate group" evidence="1">
    <location>
        <position position="170"/>
    </location>
    <ligand>
        <name>Zn(2+)</name>
        <dbReference type="ChEBI" id="CHEBI:29105"/>
        <label>1</label>
    </ligand>
</feature>
<dbReference type="RefSeq" id="WP_127732911.1">
    <property type="nucleotide sequence ID" value="NZ_SACP01000025.1"/>
</dbReference>
<evidence type="ECO:0000259" key="3">
    <source>
        <dbReference type="Pfam" id="PF01979"/>
    </source>
</evidence>
<feature type="binding site" evidence="1">
    <location>
        <position position="73"/>
    </location>
    <ligand>
        <name>Zn(2+)</name>
        <dbReference type="ChEBI" id="CHEBI:29105"/>
        <label>1</label>
    </ligand>
</feature>
<dbReference type="PANTHER" id="PTHR42717:SF1">
    <property type="entry name" value="IMIDAZOLONEPROPIONASE AND RELATED AMIDOHYDROLASES"/>
    <property type="match status" value="1"/>
</dbReference>
<name>A0A3S2V409_9HYPH</name>
<dbReference type="EMBL" id="SACP01000025">
    <property type="protein sequence ID" value="RVU14974.1"/>
    <property type="molecule type" value="Genomic_DNA"/>
</dbReference>
<dbReference type="OrthoDB" id="9796020at2"/>
<dbReference type="Pfam" id="PF01979">
    <property type="entry name" value="Amidohydro_1"/>
    <property type="match status" value="1"/>
</dbReference>
<keyword evidence="1" id="KW-0862">Zinc</keyword>
<dbReference type="Gene3D" id="3.20.20.140">
    <property type="entry name" value="Metal-dependent hydrolases"/>
    <property type="match status" value="1"/>
</dbReference>
<proteinExistence type="predicted"/>